<evidence type="ECO:0000313" key="2">
    <source>
        <dbReference type="EMBL" id="ETN46061.1"/>
    </source>
</evidence>
<dbReference type="OrthoDB" id="5590473at2759"/>
<dbReference type="GO" id="GO:0005085">
    <property type="term" value="F:guanyl-nucleotide exchange factor activity"/>
    <property type="evidence" value="ECO:0007669"/>
    <property type="project" value="TreeGrafter"/>
</dbReference>
<feature type="region of interest" description="Disordered" evidence="1">
    <location>
        <begin position="174"/>
        <end position="201"/>
    </location>
</feature>
<dbReference type="InParanoid" id="W2SBE8"/>
<feature type="region of interest" description="Disordered" evidence="1">
    <location>
        <begin position="123"/>
        <end position="161"/>
    </location>
</feature>
<feature type="region of interest" description="Disordered" evidence="1">
    <location>
        <begin position="361"/>
        <end position="382"/>
    </location>
</feature>
<dbReference type="Proteomes" id="UP000030752">
    <property type="component" value="Unassembled WGS sequence"/>
</dbReference>
<dbReference type="GeneID" id="19967584"/>
<keyword evidence="3" id="KW-1185">Reference proteome</keyword>
<sequence>MSEAEPIWDFDSAINLLNKFSLPRLNLDDLTHQVEASGVSQSQDAGGLGNFGTLWDFLGRPHTVQDVIVPEESELEKEPSYADVSVDGRAIRWRDEVDGADLEDNIEPPKPTAASLRTAKRAARRARARERAEGLSVIPNADTDTGTDYESAGEELEALRRSPNRAAVIDSILGRSRPALNDSPPTSPSPPKLKATPQRDWPVSNPSLWTAPGIPSPSHTTVIAPQDGYTIQERKQKLIAFLRKKHREQERFLKTSGLMLPEFTTLNTSSIGVHVFIDMSNISIGFHDCLKIARGIDRDIRVRRIPMDFHNFSLVLERGRPAAKRVLVGSDTNPAVLQAESLGYETNILERVHKAKELTPRQRKYAARSGGETSGSETNTGFTPRAAAKWVEQAVDEILHLKILESLIDTDKPSTIVLATGDAAEAEYSGGFLKMVERALAKGWMVELVSFKLNTSSMYLRPDFRAKWGPMFKWIQLDDYAEYLINGQGY</sequence>
<evidence type="ECO:0008006" key="4">
    <source>
        <dbReference type="Google" id="ProtNLM"/>
    </source>
</evidence>
<dbReference type="CDD" id="cd18724">
    <property type="entry name" value="PIN_LabA-like"/>
    <property type="match status" value="1"/>
</dbReference>
<dbReference type="PANTHER" id="PTHR15837:SF5">
    <property type="entry name" value="NYN DOMAIN-CONTAINING PROTEIN"/>
    <property type="match status" value="1"/>
</dbReference>
<dbReference type="RefSeq" id="XP_008710773.1">
    <property type="nucleotide sequence ID" value="XM_008712551.1"/>
</dbReference>
<dbReference type="HOGENOM" id="CLU_023133_1_0_1"/>
<evidence type="ECO:0000313" key="3">
    <source>
        <dbReference type="Proteomes" id="UP000030752"/>
    </source>
</evidence>
<evidence type="ECO:0000256" key="1">
    <source>
        <dbReference type="SAM" id="MobiDB-lite"/>
    </source>
</evidence>
<reference evidence="2 3" key="1">
    <citation type="submission" date="2013-03" db="EMBL/GenBank/DDBJ databases">
        <title>The Genome Sequence of Phialophora europaea CBS 101466.</title>
        <authorList>
            <consortium name="The Broad Institute Genomics Platform"/>
            <person name="Cuomo C."/>
            <person name="de Hoog S."/>
            <person name="Gorbushina A."/>
            <person name="Walker B."/>
            <person name="Young S.K."/>
            <person name="Zeng Q."/>
            <person name="Gargeya S."/>
            <person name="Fitzgerald M."/>
            <person name="Haas B."/>
            <person name="Abouelleil A."/>
            <person name="Allen A.W."/>
            <person name="Alvarado L."/>
            <person name="Arachchi H.M."/>
            <person name="Berlin A.M."/>
            <person name="Chapman S.B."/>
            <person name="Gainer-Dewar J."/>
            <person name="Goldberg J."/>
            <person name="Griggs A."/>
            <person name="Gujja S."/>
            <person name="Hansen M."/>
            <person name="Howarth C."/>
            <person name="Imamovic A."/>
            <person name="Ireland A."/>
            <person name="Larimer J."/>
            <person name="McCowan C."/>
            <person name="Murphy C."/>
            <person name="Pearson M."/>
            <person name="Poon T.W."/>
            <person name="Priest M."/>
            <person name="Roberts A."/>
            <person name="Saif S."/>
            <person name="Shea T."/>
            <person name="Sisk P."/>
            <person name="Sykes S."/>
            <person name="Wortman J."/>
            <person name="Nusbaum C."/>
            <person name="Birren B."/>
        </authorList>
    </citation>
    <scope>NUCLEOTIDE SEQUENCE [LARGE SCALE GENOMIC DNA]</scope>
    <source>
        <strain evidence="2 3">CBS 101466</strain>
    </source>
</reference>
<dbReference type="EMBL" id="KB822711">
    <property type="protein sequence ID" value="ETN46061.1"/>
    <property type="molecule type" value="Genomic_DNA"/>
</dbReference>
<feature type="compositionally biased region" description="Low complexity" evidence="1">
    <location>
        <begin position="369"/>
        <end position="382"/>
    </location>
</feature>
<protein>
    <recommendedName>
        <fullName evidence="4">NYN domain-containing protein</fullName>
    </recommendedName>
</protein>
<feature type="compositionally biased region" description="Acidic residues" evidence="1">
    <location>
        <begin position="145"/>
        <end position="156"/>
    </location>
</feature>
<dbReference type="AlphaFoldDB" id="W2SBE8"/>
<dbReference type="GO" id="GO:0006606">
    <property type="term" value="P:protein import into nucleus"/>
    <property type="evidence" value="ECO:0007669"/>
    <property type="project" value="TreeGrafter"/>
</dbReference>
<proteinExistence type="predicted"/>
<dbReference type="eggNOG" id="ENOG502S9P3">
    <property type="taxonomic scope" value="Eukaryota"/>
</dbReference>
<dbReference type="VEuPathDB" id="FungiDB:HMPREF1541_00245"/>
<dbReference type="Gene3D" id="3.40.50.1010">
    <property type="entry name" value="5'-nuclease"/>
    <property type="match status" value="1"/>
</dbReference>
<dbReference type="PANTHER" id="PTHR15837">
    <property type="entry name" value="RAN GUANINE NUCLEOTIDE RELEASE FACTOR"/>
    <property type="match status" value="1"/>
</dbReference>
<dbReference type="GO" id="GO:0005634">
    <property type="term" value="C:nucleus"/>
    <property type="evidence" value="ECO:0007669"/>
    <property type="project" value="TreeGrafter"/>
</dbReference>
<dbReference type="GO" id="GO:0031267">
    <property type="term" value="F:small GTPase binding"/>
    <property type="evidence" value="ECO:0007669"/>
    <property type="project" value="TreeGrafter"/>
</dbReference>
<accession>W2SBE8</accession>
<organism evidence="2 3">
    <name type="scientific">Cyphellophora europaea (strain CBS 101466)</name>
    <name type="common">Phialophora europaea</name>
    <dbReference type="NCBI Taxonomy" id="1220924"/>
    <lineage>
        <taxon>Eukaryota</taxon>
        <taxon>Fungi</taxon>
        <taxon>Dikarya</taxon>
        <taxon>Ascomycota</taxon>
        <taxon>Pezizomycotina</taxon>
        <taxon>Eurotiomycetes</taxon>
        <taxon>Chaetothyriomycetidae</taxon>
        <taxon>Chaetothyriales</taxon>
        <taxon>Cyphellophoraceae</taxon>
        <taxon>Cyphellophora</taxon>
    </lineage>
</organism>
<dbReference type="STRING" id="1220924.W2SBE8"/>
<gene>
    <name evidence="2" type="ORF">HMPREF1541_00245</name>
</gene>
<name>W2SBE8_CYPE1</name>
<dbReference type="InterPro" id="IPR007681">
    <property type="entry name" value="Mog1"/>
</dbReference>